<dbReference type="Proteomes" id="UP000620262">
    <property type="component" value="Unassembled WGS sequence"/>
</dbReference>
<comment type="caution">
    <text evidence="3">The sequence shown here is derived from an EMBL/GenBank/DDBJ whole genome shotgun (WGS) entry which is preliminary data.</text>
</comment>
<protein>
    <submittedName>
        <fullName evidence="3">ParB-like chromosome segregation protein Spo0J</fullName>
    </submittedName>
</protein>
<feature type="domain" description="ParB/Spo0J HTH" evidence="2">
    <location>
        <begin position="4"/>
        <end position="61"/>
    </location>
</feature>
<organism evidence="3 4">
    <name type="scientific">Rhizobium viscosum</name>
    <name type="common">Arthrobacter viscosus</name>
    <dbReference type="NCBI Taxonomy" id="1673"/>
    <lineage>
        <taxon>Bacteria</taxon>
        <taxon>Pseudomonadati</taxon>
        <taxon>Pseudomonadota</taxon>
        <taxon>Alphaproteobacteria</taxon>
        <taxon>Hyphomicrobiales</taxon>
        <taxon>Rhizobiaceae</taxon>
        <taxon>Rhizobium/Agrobacterium group</taxon>
        <taxon>Rhizobium</taxon>
    </lineage>
</organism>
<dbReference type="PANTHER" id="PTHR33375">
    <property type="entry name" value="CHROMOSOME-PARTITIONING PROTEIN PARB-RELATED"/>
    <property type="match status" value="1"/>
</dbReference>
<evidence type="ECO:0000313" key="3">
    <source>
        <dbReference type="EMBL" id="MBE1503077.1"/>
    </source>
</evidence>
<evidence type="ECO:0000256" key="1">
    <source>
        <dbReference type="SAM" id="MobiDB-lite"/>
    </source>
</evidence>
<evidence type="ECO:0000259" key="2">
    <source>
        <dbReference type="Pfam" id="PF17762"/>
    </source>
</evidence>
<name>A0ABR9IJD0_RHIVS</name>
<dbReference type="Gene3D" id="1.10.10.2830">
    <property type="match status" value="1"/>
</dbReference>
<accession>A0ABR9IJD0</accession>
<proteinExistence type="predicted"/>
<dbReference type="PANTHER" id="PTHR33375:SF7">
    <property type="entry name" value="CHROMOSOME 2-PARTITIONING PROTEIN PARB-RELATED"/>
    <property type="match status" value="1"/>
</dbReference>
<dbReference type="EMBL" id="JADBEC010000001">
    <property type="protein sequence ID" value="MBE1503077.1"/>
    <property type="molecule type" value="Genomic_DNA"/>
</dbReference>
<keyword evidence="4" id="KW-1185">Reference proteome</keyword>
<gene>
    <name evidence="3" type="ORF">H4W29_000258</name>
</gene>
<dbReference type="InterPro" id="IPR050336">
    <property type="entry name" value="Chromosome_partition/occlusion"/>
</dbReference>
<dbReference type="SUPFAM" id="SSF109709">
    <property type="entry name" value="KorB DNA-binding domain-like"/>
    <property type="match status" value="1"/>
</dbReference>
<feature type="region of interest" description="Disordered" evidence="1">
    <location>
        <begin position="48"/>
        <end position="86"/>
    </location>
</feature>
<evidence type="ECO:0000313" key="4">
    <source>
        <dbReference type="Proteomes" id="UP000620262"/>
    </source>
</evidence>
<dbReference type="Pfam" id="PF17762">
    <property type="entry name" value="HTH_ParB"/>
    <property type="match status" value="1"/>
</dbReference>
<reference evidence="3 4" key="1">
    <citation type="submission" date="2020-10" db="EMBL/GenBank/DDBJ databases">
        <title>Sequencing the genomes of 1000 actinobacteria strains.</title>
        <authorList>
            <person name="Klenk H.-P."/>
        </authorList>
    </citation>
    <scope>NUCLEOTIDE SEQUENCE [LARGE SCALE GENOMIC DNA]</scope>
    <source>
        <strain evidence="3 4">DSM 7307</strain>
    </source>
</reference>
<dbReference type="InterPro" id="IPR041468">
    <property type="entry name" value="HTH_ParB/Spo0J"/>
</dbReference>
<sequence>MAPESIAARFGQSVITVRQRLKLPGLAPKVLDVLREDAMSIEQARALAISDSHEEQERASAATSAADHDGLPLLSALTPRRTKSGAIPWRCGEKNRRTHTFLGCMDICGDYAKIG</sequence>